<dbReference type="AlphaFoldDB" id="A0A7Y5EIV6"/>
<dbReference type="GO" id="GO:0016740">
    <property type="term" value="F:transferase activity"/>
    <property type="evidence" value="ECO:0007669"/>
    <property type="project" value="UniProtKB-KW"/>
</dbReference>
<dbReference type="Pfam" id="PF00535">
    <property type="entry name" value="Glycos_transf_2"/>
    <property type="match status" value="1"/>
</dbReference>
<dbReference type="EMBL" id="JABSOD010000010">
    <property type="protein sequence ID" value="NRQ43172.1"/>
    <property type="molecule type" value="Genomic_DNA"/>
</dbReference>
<dbReference type="InterPro" id="IPR029044">
    <property type="entry name" value="Nucleotide-diphossugar_trans"/>
</dbReference>
<dbReference type="CDD" id="cd00761">
    <property type="entry name" value="Glyco_tranf_GTA_type"/>
    <property type="match status" value="1"/>
</dbReference>
<keyword evidence="3" id="KW-1185">Reference proteome</keyword>
<proteinExistence type="predicted"/>
<organism evidence="2 3">
    <name type="scientific">Rheinheimera lutimaris</name>
    <dbReference type="NCBI Taxonomy" id="2740584"/>
    <lineage>
        <taxon>Bacteria</taxon>
        <taxon>Pseudomonadati</taxon>
        <taxon>Pseudomonadota</taxon>
        <taxon>Gammaproteobacteria</taxon>
        <taxon>Chromatiales</taxon>
        <taxon>Chromatiaceae</taxon>
        <taxon>Rheinheimera</taxon>
    </lineage>
</organism>
<protein>
    <submittedName>
        <fullName evidence="2">Glycosyltransferase family 2 protein</fullName>
    </submittedName>
</protein>
<dbReference type="Gene3D" id="3.90.550.10">
    <property type="entry name" value="Spore Coat Polysaccharide Biosynthesis Protein SpsA, Chain A"/>
    <property type="match status" value="1"/>
</dbReference>
<evidence type="ECO:0000313" key="2">
    <source>
        <dbReference type="EMBL" id="NRQ43172.1"/>
    </source>
</evidence>
<dbReference type="Proteomes" id="UP000523161">
    <property type="component" value="Unassembled WGS sequence"/>
</dbReference>
<dbReference type="RefSeq" id="WP_173501415.1">
    <property type="nucleotide sequence ID" value="NZ_JABSOD010000010.1"/>
</dbReference>
<dbReference type="InterPro" id="IPR001173">
    <property type="entry name" value="Glyco_trans_2-like"/>
</dbReference>
<reference evidence="2 3" key="1">
    <citation type="submission" date="2020-06" db="EMBL/GenBank/DDBJ databases">
        <title>Rheinheimera sp. nov., a marine bacterium isolated from coastal.</title>
        <authorList>
            <person name="Yu Q."/>
            <person name="Qi Y."/>
            <person name="Pu J."/>
        </authorList>
    </citation>
    <scope>NUCLEOTIDE SEQUENCE [LARGE SCALE GENOMIC DNA]</scope>
    <source>
        <strain evidence="2 3">YQF-2</strain>
    </source>
</reference>
<evidence type="ECO:0000259" key="1">
    <source>
        <dbReference type="Pfam" id="PF00535"/>
    </source>
</evidence>
<accession>A0A7Y5EIV6</accession>
<keyword evidence="2" id="KW-0808">Transferase</keyword>
<evidence type="ECO:0000313" key="3">
    <source>
        <dbReference type="Proteomes" id="UP000523161"/>
    </source>
</evidence>
<comment type="caution">
    <text evidence="2">The sequence shown here is derived from an EMBL/GenBank/DDBJ whole genome shotgun (WGS) entry which is preliminary data.</text>
</comment>
<gene>
    <name evidence="2" type="ORF">HRH59_11520</name>
</gene>
<sequence>MARKKTIAQSIRWWWSTRVLGFWRVKLSGAVKRKLAAPADTIVFNRDAAPMPKAKKGGITVILTAYRRAEYLAEQITALRNQTVPPDEIWVWSNRSEDQLLDVSALADRVVVSNTNFLFWGRFALASLVRTEFVAFFDDDILPQPRWFENCLNTIEAGHDGILGGSGVLLPAEGGYSSKNKAGWNGAQNSDVTEVDLVGHAWFMRKSYVRYMWIEEPEYWDNGEDIHLSYMALKHGGIKTLVPPHPEADQSLWCCRPDFGKAVGRLKVATYQTQDHRGTRSAIVDKYRADGWKIVSCR</sequence>
<feature type="domain" description="Glycosyltransferase 2-like" evidence="1">
    <location>
        <begin position="60"/>
        <end position="208"/>
    </location>
</feature>
<dbReference type="SUPFAM" id="SSF53448">
    <property type="entry name" value="Nucleotide-diphospho-sugar transferases"/>
    <property type="match status" value="1"/>
</dbReference>
<name>A0A7Y5EIV6_9GAMM</name>